<organism evidence="1 2">
    <name type="scientific">Prevotella melaninogenica</name>
    <dbReference type="NCBI Taxonomy" id="28132"/>
    <lineage>
        <taxon>Bacteria</taxon>
        <taxon>Pseudomonadati</taxon>
        <taxon>Bacteroidota</taxon>
        <taxon>Bacteroidia</taxon>
        <taxon>Bacteroidales</taxon>
        <taxon>Prevotellaceae</taxon>
        <taxon>Prevotella</taxon>
    </lineage>
</organism>
<proteinExistence type="predicted"/>
<gene>
    <name evidence="1" type="ORF">FIU21_03445</name>
</gene>
<name>A0A7D4JIM0_9BACT</name>
<sequence>MGKSTYENLTLAGYQAEQPLDIRKTVATREQGKKYTLAIQGNLLSAVFQVDGYIIKTGVKCDRLVMVQTSAEPEEAWTQIFVELKGHDAIHGMEQLLATAKNPTFRSFSNRQRKARLVATSFPTNKANPKVEKLKIEFTKLNVDYKNIKSGQTDCL</sequence>
<evidence type="ECO:0000313" key="2">
    <source>
        <dbReference type="Proteomes" id="UP000500843"/>
    </source>
</evidence>
<dbReference type="RefSeq" id="WP_004359181.1">
    <property type="nucleotide sequence ID" value="NZ_CP054010.1"/>
</dbReference>
<dbReference type="Proteomes" id="UP000500843">
    <property type="component" value="Chromosome 1"/>
</dbReference>
<evidence type="ECO:0000313" key="1">
    <source>
        <dbReference type="EMBL" id="QKH88037.1"/>
    </source>
</evidence>
<accession>A0A7D4JIM0</accession>
<protein>
    <submittedName>
        <fullName evidence="1">Uncharacterized protein</fullName>
    </submittedName>
</protein>
<dbReference type="AlphaFoldDB" id="A0A7D4JIM0"/>
<dbReference type="EMBL" id="CP054010">
    <property type="protein sequence ID" value="QKH88037.1"/>
    <property type="molecule type" value="Genomic_DNA"/>
</dbReference>
<reference evidence="1 2" key="1">
    <citation type="submission" date="2020-05" db="EMBL/GenBank/DDBJ databases">
        <title>FDA dAtabase for Regulatory Grade micrObial Sequences (FDA-ARGOS): Supporting development and validation of Infectious Disease Dx tests.</title>
        <authorList>
            <person name="Moreno J."/>
            <person name="Tallon L."/>
            <person name="Sadzewicz L."/>
            <person name="Zhao X."/>
            <person name="Vavikolanu K."/>
            <person name="Mehta A."/>
            <person name="Aluvathingal J."/>
            <person name="Nadendla S."/>
            <person name="Myers T."/>
            <person name="Yan Y."/>
            <person name="Sichtig H."/>
        </authorList>
    </citation>
    <scope>NUCLEOTIDE SEQUENCE [LARGE SCALE GENOMIC DNA]</scope>
    <source>
        <strain evidence="1 2">FDAARGOS_760</strain>
    </source>
</reference>